<dbReference type="STRING" id="6689.A0A423T3U1"/>
<name>A0A423T3U1_PENVA</name>
<proteinExistence type="predicted"/>
<accession>A0A423T3U1</accession>
<feature type="compositionally biased region" description="Polar residues" evidence="1">
    <location>
        <begin position="42"/>
        <end position="51"/>
    </location>
</feature>
<comment type="caution">
    <text evidence="2">The sequence shown here is derived from an EMBL/GenBank/DDBJ whole genome shotgun (WGS) entry which is preliminary data.</text>
</comment>
<evidence type="ECO:0000313" key="3">
    <source>
        <dbReference type="Proteomes" id="UP000283509"/>
    </source>
</evidence>
<sequence length="191" mass="20653">MSVGGGQTKSIAAIRTALSKIISLNNDFSAVLREHEDTYPLTKTKSVNTSPGDRKRKLEGLNEPEKSKKKADTILEKSCNQPHQVETEEEGCNKTIWNVSSITGKAILEELEKNAASLNVDICVAAKSLVIAQVKLMAGLARDGENFDSKARVRFLRGRTGAGRGSSAGRSGLSKEGKSALVCWVHHLSLY</sequence>
<organism evidence="2 3">
    <name type="scientific">Penaeus vannamei</name>
    <name type="common">Whiteleg shrimp</name>
    <name type="synonym">Litopenaeus vannamei</name>
    <dbReference type="NCBI Taxonomy" id="6689"/>
    <lineage>
        <taxon>Eukaryota</taxon>
        <taxon>Metazoa</taxon>
        <taxon>Ecdysozoa</taxon>
        <taxon>Arthropoda</taxon>
        <taxon>Crustacea</taxon>
        <taxon>Multicrustacea</taxon>
        <taxon>Malacostraca</taxon>
        <taxon>Eumalacostraca</taxon>
        <taxon>Eucarida</taxon>
        <taxon>Decapoda</taxon>
        <taxon>Dendrobranchiata</taxon>
        <taxon>Penaeoidea</taxon>
        <taxon>Penaeidae</taxon>
        <taxon>Penaeus</taxon>
    </lineage>
</organism>
<dbReference type="Proteomes" id="UP000283509">
    <property type="component" value="Unassembled WGS sequence"/>
</dbReference>
<dbReference type="EMBL" id="QCYY01002343">
    <property type="protein sequence ID" value="ROT71101.1"/>
    <property type="molecule type" value="Genomic_DNA"/>
</dbReference>
<feature type="compositionally biased region" description="Basic and acidic residues" evidence="1">
    <location>
        <begin position="52"/>
        <end position="71"/>
    </location>
</feature>
<keyword evidence="3" id="KW-1185">Reference proteome</keyword>
<gene>
    <name evidence="2" type="ORF">C7M84_010591</name>
</gene>
<protein>
    <submittedName>
        <fullName evidence="2">Uncharacterized protein</fullName>
    </submittedName>
</protein>
<reference evidence="2 3" key="2">
    <citation type="submission" date="2019-01" db="EMBL/GenBank/DDBJ databases">
        <title>The decoding of complex shrimp genome reveals the adaptation for benthos swimmer, frequently molting mechanism and breeding impact on genome.</title>
        <authorList>
            <person name="Sun Y."/>
            <person name="Gao Y."/>
            <person name="Yu Y."/>
        </authorList>
    </citation>
    <scope>NUCLEOTIDE SEQUENCE [LARGE SCALE GENOMIC DNA]</scope>
    <source>
        <tissue evidence="2">Muscle</tissue>
    </source>
</reference>
<feature type="region of interest" description="Disordered" evidence="1">
    <location>
        <begin position="42"/>
        <end position="71"/>
    </location>
</feature>
<dbReference type="AlphaFoldDB" id="A0A423T3U1"/>
<reference evidence="2 3" key="1">
    <citation type="submission" date="2018-04" db="EMBL/GenBank/DDBJ databases">
        <authorList>
            <person name="Zhang X."/>
            <person name="Yuan J."/>
            <person name="Li F."/>
            <person name="Xiang J."/>
        </authorList>
    </citation>
    <scope>NUCLEOTIDE SEQUENCE [LARGE SCALE GENOMIC DNA]</scope>
    <source>
        <tissue evidence="2">Muscle</tissue>
    </source>
</reference>
<evidence type="ECO:0000313" key="2">
    <source>
        <dbReference type="EMBL" id="ROT71101.1"/>
    </source>
</evidence>
<evidence type="ECO:0000256" key="1">
    <source>
        <dbReference type="SAM" id="MobiDB-lite"/>
    </source>
</evidence>